<feature type="transmembrane region" description="Helical" evidence="1">
    <location>
        <begin position="56"/>
        <end position="80"/>
    </location>
</feature>
<evidence type="ECO:0000256" key="1">
    <source>
        <dbReference type="SAM" id="Phobius"/>
    </source>
</evidence>
<dbReference type="RefSeq" id="WP_313794766.1">
    <property type="nucleotide sequence ID" value="NZ_CP102453.1"/>
</dbReference>
<accession>A0ABY5P9J8</accession>
<gene>
    <name evidence="2" type="ORF">NRE15_06425</name>
</gene>
<feature type="transmembrane region" description="Helical" evidence="1">
    <location>
        <begin position="139"/>
        <end position="164"/>
    </location>
</feature>
<dbReference type="EMBL" id="CP102453">
    <property type="protein sequence ID" value="UUX35275.1"/>
    <property type="molecule type" value="Genomic_DNA"/>
</dbReference>
<feature type="transmembrane region" description="Helical" evidence="1">
    <location>
        <begin position="12"/>
        <end position="36"/>
    </location>
</feature>
<sequence length="185" mass="20781">MRKYLELILNQIMDIIALSLILICGLITIVFFPYSAILAIEYDIEGEFKLIDKKKILVSLVIGVFLILVLSIILLNLYLLPTYPDLIKGITIGLLLIIAIVVVGLSNSILYLTATSDNFEFKEIIKKGLVLFYTSPLKWAGYFVFFLLTLFITYLAPASIIISLGINIKLIVIICNNAKIKLIHN</sequence>
<protein>
    <recommendedName>
        <fullName evidence="4">DUF4013 domain-containing protein</fullName>
    </recommendedName>
</protein>
<organism evidence="2 3">
    <name type="scientific">Fundicoccus culcitae</name>
    <dbReference type="NCBI Taxonomy" id="2969821"/>
    <lineage>
        <taxon>Bacteria</taxon>
        <taxon>Bacillati</taxon>
        <taxon>Bacillota</taxon>
        <taxon>Bacilli</taxon>
        <taxon>Lactobacillales</taxon>
        <taxon>Aerococcaceae</taxon>
        <taxon>Fundicoccus</taxon>
    </lineage>
</organism>
<keyword evidence="1" id="KW-0812">Transmembrane</keyword>
<keyword evidence="1" id="KW-0472">Membrane</keyword>
<dbReference type="Proteomes" id="UP001315967">
    <property type="component" value="Chromosome"/>
</dbReference>
<reference evidence="2 3" key="1">
    <citation type="submission" date="2022-08" db="EMBL/GenBank/DDBJ databases">
        <title>Aerococcaceae sp. nov isolated from spoiled eye mask.</title>
        <authorList>
            <person name="Zhou G."/>
            <person name="Xie X.-B."/>
            <person name="Shi Q.-S."/>
            <person name="Wang Y.-S."/>
            <person name="Wen X."/>
            <person name="Peng H."/>
            <person name="Yang X.-J."/>
            <person name="Tao H.-B."/>
            <person name="Huang X.-M."/>
        </authorList>
    </citation>
    <scope>NUCLEOTIDE SEQUENCE [LARGE SCALE GENOMIC DNA]</scope>
    <source>
        <strain evidence="3">DM20194951</strain>
    </source>
</reference>
<name>A0ABY5P9J8_9LACT</name>
<keyword evidence="3" id="KW-1185">Reference proteome</keyword>
<evidence type="ECO:0008006" key="4">
    <source>
        <dbReference type="Google" id="ProtNLM"/>
    </source>
</evidence>
<keyword evidence="1" id="KW-1133">Transmembrane helix</keyword>
<feature type="transmembrane region" description="Helical" evidence="1">
    <location>
        <begin position="92"/>
        <end position="112"/>
    </location>
</feature>
<evidence type="ECO:0000313" key="2">
    <source>
        <dbReference type="EMBL" id="UUX35275.1"/>
    </source>
</evidence>
<proteinExistence type="predicted"/>
<evidence type="ECO:0000313" key="3">
    <source>
        <dbReference type="Proteomes" id="UP001315967"/>
    </source>
</evidence>